<proteinExistence type="predicted"/>
<comment type="caution">
    <text evidence="1">The sequence shown here is derived from an EMBL/GenBank/DDBJ whole genome shotgun (WGS) entry which is preliminary data.</text>
</comment>
<dbReference type="Proteomes" id="UP000606974">
    <property type="component" value="Unassembled WGS sequence"/>
</dbReference>
<keyword evidence="2" id="KW-1185">Reference proteome</keyword>
<dbReference type="AlphaFoldDB" id="A0A8H7AA11"/>
<evidence type="ECO:0000313" key="1">
    <source>
        <dbReference type="EMBL" id="KAF7505350.1"/>
    </source>
</evidence>
<organism evidence="1 2">
    <name type="scientific">Endocarpon pusillum</name>
    <dbReference type="NCBI Taxonomy" id="364733"/>
    <lineage>
        <taxon>Eukaryota</taxon>
        <taxon>Fungi</taxon>
        <taxon>Dikarya</taxon>
        <taxon>Ascomycota</taxon>
        <taxon>Pezizomycotina</taxon>
        <taxon>Eurotiomycetes</taxon>
        <taxon>Chaetothyriomycetidae</taxon>
        <taxon>Verrucariales</taxon>
        <taxon>Verrucariaceae</taxon>
        <taxon>Endocarpon</taxon>
    </lineage>
</organism>
<dbReference type="OrthoDB" id="2283488at2759"/>
<name>A0A8H7AA11_9EURO</name>
<sequence length="95" mass="10306">MGELGAKIDVLIEKSGGKEVVRLDKMQLATAYQEVNEESLMGGSFPALPSMEESLGFFNVTAPEIRVALAQSIDILATDMYDDFDLSGINDGYLN</sequence>
<dbReference type="EMBL" id="JAACFV010000112">
    <property type="protein sequence ID" value="KAF7505350.1"/>
    <property type="molecule type" value="Genomic_DNA"/>
</dbReference>
<protein>
    <submittedName>
        <fullName evidence="1">Uncharacterized protein</fullName>
    </submittedName>
</protein>
<reference evidence="1" key="1">
    <citation type="submission" date="2020-02" db="EMBL/GenBank/DDBJ databases">
        <authorList>
            <person name="Palmer J.M."/>
        </authorList>
    </citation>
    <scope>NUCLEOTIDE SEQUENCE</scope>
    <source>
        <strain evidence="1">EPUS1.4</strain>
        <tissue evidence="1">Thallus</tissue>
    </source>
</reference>
<accession>A0A8H7AA11</accession>
<gene>
    <name evidence="1" type="ORF">GJ744_001053</name>
</gene>
<evidence type="ECO:0000313" key="2">
    <source>
        <dbReference type="Proteomes" id="UP000606974"/>
    </source>
</evidence>